<feature type="compositionally biased region" description="Polar residues" evidence="3">
    <location>
        <begin position="631"/>
        <end position="640"/>
    </location>
</feature>
<gene>
    <name evidence="7" type="ORF">MNEG_0453</name>
</gene>
<dbReference type="PANTHER" id="PTHR46296:SF8">
    <property type="entry name" value="OS06G0297800 PROTEIN"/>
    <property type="match status" value="1"/>
</dbReference>
<keyword evidence="4" id="KW-1133">Transmembrane helix</keyword>
<feature type="region of interest" description="Disordered" evidence="3">
    <location>
        <begin position="512"/>
        <end position="640"/>
    </location>
</feature>
<dbReference type="InterPro" id="IPR031968">
    <property type="entry name" value="VASt"/>
</dbReference>
<dbReference type="Pfam" id="PF00168">
    <property type="entry name" value="C2"/>
    <property type="match status" value="1"/>
</dbReference>
<dbReference type="KEGG" id="mng:MNEG_0453"/>
<evidence type="ECO:0000313" key="8">
    <source>
        <dbReference type="Proteomes" id="UP000054498"/>
    </source>
</evidence>
<dbReference type="Gene3D" id="2.60.40.150">
    <property type="entry name" value="C2 domain"/>
    <property type="match status" value="1"/>
</dbReference>
<evidence type="ECO:0008006" key="9">
    <source>
        <dbReference type="Google" id="ProtNLM"/>
    </source>
</evidence>
<dbReference type="PROSITE" id="PS51778">
    <property type="entry name" value="VAST"/>
    <property type="match status" value="1"/>
</dbReference>
<evidence type="ECO:0000313" key="7">
    <source>
        <dbReference type="EMBL" id="KIZ07501.1"/>
    </source>
</evidence>
<dbReference type="OrthoDB" id="547027at2759"/>
<dbReference type="SUPFAM" id="SSF49562">
    <property type="entry name" value="C2 domain (Calcium/lipid-binding domain, CaLB)"/>
    <property type="match status" value="1"/>
</dbReference>
<evidence type="ECO:0000256" key="3">
    <source>
        <dbReference type="SAM" id="MobiDB-lite"/>
    </source>
</evidence>
<feature type="compositionally biased region" description="Low complexity" evidence="3">
    <location>
        <begin position="384"/>
        <end position="407"/>
    </location>
</feature>
<dbReference type="InterPro" id="IPR044511">
    <property type="entry name" value="At1g03370/At5g50170-like"/>
</dbReference>
<proteinExistence type="predicted"/>
<dbReference type="PANTHER" id="PTHR46296">
    <property type="entry name" value="BNAA05G37250D PROTEIN"/>
    <property type="match status" value="1"/>
</dbReference>
<feature type="region of interest" description="Disordered" evidence="3">
    <location>
        <begin position="384"/>
        <end position="460"/>
    </location>
</feature>
<evidence type="ECO:0000259" key="5">
    <source>
        <dbReference type="PROSITE" id="PS50004"/>
    </source>
</evidence>
<protein>
    <recommendedName>
        <fullName evidence="9">C2 domain-containing protein</fullName>
    </recommendedName>
</protein>
<feature type="domain" description="C2" evidence="5">
    <location>
        <begin position="38"/>
        <end position="157"/>
    </location>
</feature>
<keyword evidence="2 4" id="KW-0472">Membrane</keyword>
<dbReference type="Pfam" id="PF16016">
    <property type="entry name" value="VASt"/>
    <property type="match status" value="1"/>
</dbReference>
<evidence type="ECO:0000256" key="1">
    <source>
        <dbReference type="ARBA" id="ARBA00004370"/>
    </source>
</evidence>
<feature type="transmembrane region" description="Helical" evidence="4">
    <location>
        <begin position="1041"/>
        <end position="1063"/>
    </location>
</feature>
<name>A0A0D2NTK4_9CHLO</name>
<evidence type="ECO:0000256" key="4">
    <source>
        <dbReference type="SAM" id="Phobius"/>
    </source>
</evidence>
<feature type="compositionally biased region" description="Gly residues" evidence="3">
    <location>
        <begin position="532"/>
        <end position="542"/>
    </location>
</feature>
<dbReference type="InterPro" id="IPR000008">
    <property type="entry name" value="C2_dom"/>
</dbReference>
<keyword evidence="8" id="KW-1185">Reference proteome</keyword>
<dbReference type="Proteomes" id="UP000054498">
    <property type="component" value="Unassembled WGS sequence"/>
</dbReference>
<accession>A0A0D2NTK4</accession>
<dbReference type="AlphaFoldDB" id="A0A0D2NTK4"/>
<feature type="region of interest" description="Disordered" evidence="3">
    <location>
        <begin position="345"/>
        <end position="366"/>
    </location>
</feature>
<dbReference type="InterPro" id="IPR035892">
    <property type="entry name" value="C2_domain_sf"/>
</dbReference>
<dbReference type="CDD" id="cd00030">
    <property type="entry name" value="C2"/>
    <property type="match status" value="1"/>
</dbReference>
<feature type="domain" description="VASt" evidence="6">
    <location>
        <begin position="805"/>
        <end position="983"/>
    </location>
</feature>
<organism evidence="7 8">
    <name type="scientific">Monoraphidium neglectum</name>
    <dbReference type="NCBI Taxonomy" id="145388"/>
    <lineage>
        <taxon>Eukaryota</taxon>
        <taxon>Viridiplantae</taxon>
        <taxon>Chlorophyta</taxon>
        <taxon>core chlorophytes</taxon>
        <taxon>Chlorophyceae</taxon>
        <taxon>CS clade</taxon>
        <taxon>Sphaeropleales</taxon>
        <taxon>Selenastraceae</taxon>
        <taxon>Monoraphidium</taxon>
    </lineage>
</organism>
<comment type="subcellular location">
    <subcellularLocation>
        <location evidence="1">Membrane</location>
    </subcellularLocation>
</comment>
<sequence>MGPALKRNASKKWKEDGEVPELAAAAVPGEDAYAERASVGSVGRMTTGSEAVSGEDQFLCITVREARNLVAKDYETASSDPFAKITLGPHCKKSRVIYRNRHPMWQQRLLFPLESLGEGEPLLVEMWDKDFAGIEFLGQVIMTLGKALEIAQDPTTGRAYWFPLAKKRSTDIVAGHLCLGFEVLDAFAYAQVAPEVEAEMDPEAIVAALGGRALHVQLHGLNGLRANNLSLGAVNTAAGAAPSPRGPGGGAGKPKSWPRARSLYIRFGRFCLEKPLPAGFDEPGGEFEVAINEEVLIPLAPALRLGSLGARRKDELHDIKIYIKGTTHTIAKTQIPVWDVPIEDAGPSGGGLSPIADDGCGSDGGAPDAISATAALAAASAAAPGSPAATGAGGRATPPALTGAAASGQGGRFPSPRGAQSPAARPQSGRATPPLRANEEQPGSPSPRLDRASPPPAFSGPRCSWLGVPAAVAAAAATGAPASPATIGARSSSPQGLGPDCDPSCAALLFKKRPDDPASEPCSPRGATAGDNGSGGGGGGAGADSAAFSIPAHQPGDCASDDDAFGADGLVQRSSKSENASGGGGGGSAAAALAMAGPDSTLARPGAGAAKGAAGGPPAAGGPRRRAAAASYTSGAGSNDLSRRLRSMLAPGAREVSRMGWAPLRPTASAGDDPEPLPSVAATAAALGATPAAAASSGATLPVAVAVVAGASAAAMPATFAADALGGGWKGSGGKRYQRTLESHLALTAGNLEIAVTLRLVPLPSSTAAPEAVAIAAGGEARVLEDEDDDEDVPDAAPLVPPPALNIPVVDTPVNLGVNALYALMFGANTAFMAGFWASEDLRDVIVTSWGPPADPNPAVGCALALRSRKVSYVKPLRIPIPLAPKQCSVWEEQRLVSKGDGGWVVECKMINDAPKGDCFYVLVQLCGLHRASGQCQLRISMQMVFHRQCLGRGMIQAGAESDARRGWNALVATLQRHAAATSPAAALAAVPAHPALPPGVVGGAAADALASPPGFEPRPGGGWLASLLAGPSARRPSASLVLRALTLLALLLLAAAVLHAGASVSRELRELTAAVRKSGCASGTRGG</sequence>
<keyword evidence="4" id="KW-0812">Transmembrane</keyword>
<evidence type="ECO:0000259" key="6">
    <source>
        <dbReference type="PROSITE" id="PS51778"/>
    </source>
</evidence>
<dbReference type="EMBL" id="KK100255">
    <property type="protein sequence ID" value="KIZ07501.1"/>
    <property type="molecule type" value="Genomic_DNA"/>
</dbReference>
<evidence type="ECO:0000256" key="2">
    <source>
        <dbReference type="ARBA" id="ARBA00023136"/>
    </source>
</evidence>
<reference evidence="7 8" key="1">
    <citation type="journal article" date="2013" name="BMC Genomics">
        <title>Reconstruction of the lipid metabolism for the microalga Monoraphidium neglectum from its genome sequence reveals characteristics suitable for biofuel production.</title>
        <authorList>
            <person name="Bogen C."/>
            <person name="Al-Dilaimi A."/>
            <person name="Albersmeier A."/>
            <person name="Wichmann J."/>
            <person name="Grundmann M."/>
            <person name="Rupp O."/>
            <person name="Lauersen K.J."/>
            <person name="Blifernez-Klassen O."/>
            <person name="Kalinowski J."/>
            <person name="Goesmann A."/>
            <person name="Mussgnug J.H."/>
            <person name="Kruse O."/>
        </authorList>
    </citation>
    <scope>NUCLEOTIDE SEQUENCE [LARGE SCALE GENOMIC DNA]</scope>
    <source>
        <strain evidence="7 8">SAG 48.87</strain>
    </source>
</reference>
<dbReference type="GeneID" id="25726571"/>
<dbReference type="GO" id="GO:0016020">
    <property type="term" value="C:membrane"/>
    <property type="evidence" value="ECO:0007669"/>
    <property type="project" value="UniProtKB-SubCell"/>
</dbReference>
<dbReference type="PROSITE" id="PS50004">
    <property type="entry name" value="C2"/>
    <property type="match status" value="1"/>
</dbReference>
<dbReference type="RefSeq" id="XP_013906520.1">
    <property type="nucleotide sequence ID" value="XM_014051066.1"/>
</dbReference>
<dbReference type="SMART" id="SM00239">
    <property type="entry name" value="C2"/>
    <property type="match status" value="1"/>
</dbReference>
<feature type="compositionally biased region" description="Low complexity" evidence="3">
    <location>
        <begin position="589"/>
        <end position="612"/>
    </location>
</feature>